<comment type="caution">
    <text evidence="4">The sequence shown here is derived from an EMBL/GenBank/DDBJ whole genome shotgun (WGS) entry which is preliminary data.</text>
</comment>
<feature type="compositionally biased region" description="Polar residues" evidence="2">
    <location>
        <begin position="1"/>
        <end position="12"/>
    </location>
</feature>
<keyword evidence="3" id="KW-0812">Transmembrane</keyword>
<dbReference type="Pfam" id="PF11807">
    <property type="entry name" value="UstYa"/>
    <property type="match status" value="1"/>
</dbReference>
<feature type="region of interest" description="Disordered" evidence="2">
    <location>
        <begin position="1"/>
        <end position="26"/>
    </location>
</feature>
<dbReference type="EMBL" id="JXNT01000008">
    <property type="protein sequence ID" value="ODM17258.1"/>
    <property type="molecule type" value="Genomic_DNA"/>
</dbReference>
<feature type="transmembrane region" description="Helical" evidence="3">
    <location>
        <begin position="45"/>
        <end position="69"/>
    </location>
</feature>
<dbReference type="Proteomes" id="UP000094569">
    <property type="component" value="Unassembled WGS sequence"/>
</dbReference>
<comment type="similarity">
    <text evidence="1">Belongs to the ustYa family.</text>
</comment>
<dbReference type="VEuPathDB" id="FungiDB:SI65_06933"/>
<evidence type="ECO:0000256" key="1">
    <source>
        <dbReference type="ARBA" id="ARBA00035112"/>
    </source>
</evidence>
<keyword evidence="3" id="KW-1133">Transmembrane helix</keyword>
<dbReference type="AlphaFoldDB" id="A0A1E3B8Q4"/>
<dbReference type="PANTHER" id="PTHR33365:SF13">
    <property type="entry name" value="TAT PATHWAY SIGNAL SEQUENCE"/>
    <property type="match status" value="1"/>
</dbReference>
<evidence type="ECO:0000313" key="5">
    <source>
        <dbReference type="Proteomes" id="UP000094569"/>
    </source>
</evidence>
<evidence type="ECO:0000256" key="3">
    <source>
        <dbReference type="SAM" id="Phobius"/>
    </source>
</evidence>
<name>A0A1E3B8Q4_ASPCR</name>
<proteinExistence type="inferred from homology"/>
<dbReference type="OrthoDB" id="3687641at2759"/>
<evidence type="ECO:0000313" key="4">
    <source>
        <dbReference type="EMBL" id="ODM17258.1"/>
    </source>
</evidence>
<sequence length="283" mass="32737">MSSLNNMQYSKANTEDDYDSRESLLSDEGSPLHQLEKNAKKWRRILLISLYLLGTAVACLAAGLAGYYWHRDLDGICTSHASETSPLLNKVSYHEQRFNGSFLKENAFRQDAGPETDAAWASIGAEYRAVRITPEEARSIGMPKDFVKINEKYGGGYPVHVEGFHHLHCLNLLRQTNYYNYEHYRDLGQGAFKNDEFIVKRHVTHCLDIIRQQLMCTVDVGVFGQFWIYPHHPEPFVDFNTQHKCRNFEQLRQWTEKNQLPENVPKDFLEPPKVGDRIYPEVP</sequence>
<protein>
    <recommendedName>
        <fullName evidence="6">Tat pathway signal sequence</fullName>
    </recommendedName>
</protein>
<keyword evidence="3" id="KW-0472">Membrane</keyword>
<dbReference type="PANTHER" id="PTHR33365">
    <property type="entry name" value="YALI0B05434P"/>
    <property type="match status" value="1"/>
</dbReference>
<accession>A0A1E3B8Q4</accession>
<reference evidence="4 5" key="1">
    <citation type="journal article" date="2016" name="BMC Genomics">
        <title>Comparative genomic and transcriptomic analyses of the Fuzhuan brick tea-fermentation fungus Aspergillus cristatus.</title>
        <authorList>
            <person name="Ge Y."/>
            <person name="Wang Y."/>
            <person name="Liu Y."/>
            <person name="Tan Y."/>
            <person name="Ren X."/>
            <person name="Zhang X."/>
            <person name="Hyde K.D."/>
            <person name="Liu Y."/>
            <person name="Liu Z."/>
        </authorList>
    </citation>
    <scope>NUCLEOTIDE SEQUENCE [LARGE SCALE GENOMIC DNA]</scope>
    <source>
        <strain evidence="4 5">GZAAS20.1005</strain>
    </source>
</reference>
<organism evidence="4 5">
    <name type="scientific">Aspergillus cristatus</name>
    <name type="common">Chinese Fuzhuan brick tea-fermentation fungus</name>
    <name type="synonym">Eurotium cristatum</name>
    <dbReference type="NCBI Taxonomy" id="573508"/>
    <lineage>
        <taxon>Eukaryota</taxon>
        <taxon>Fungi</taxon>
        <taxon>Dikarya</taxon>
        <taxon>Ascomycota</taxon>
        <taxon>Pezizomycotina</taxon>
        <taxon>Eurotiomycetes</taxon>
        <taxon>Eurotiomycetidae</taxon>
        <taxon>Eurotiales</taxon>
        <taxon>Aspergillaceae</taxon>
        <taxon>Aspergillus</taxon>
        <taxon>Aspergillus subgen. Aspergillus</taxon>
    </lineage>
</organism>
<dbReference type="GO" id="GO:0043386">
    <property type="term" value="P:mycotoxin biosynthetic process"/>
    <property type="evidence" value="ECO:0007669"/>
    <property type="project" value="InterPro"/>
</dbReference>
<evidence type="ECO:0000256" key="2">
    <source>
        <dbReference type="SAM" id="MobiDB-lite"/>
    </source>
</evidence>
<dbReference type="InterPro" id="IPR021765">
    <property type="entry name" value="UstYa-like"/>
</dbReference>
<gene>
    <name evidence="4" type="ORF">SI65_06933</name>
</gene>
<dbReference type="STRING" id="573508.A0A1E3B8Q4"/>
<keyword evidence="5" id="KW-1185">Reference proteome</keyword>
<evidence type="ECO:0008006" key="6">
    <source>
        <dbReference type="Google" id="ProtNLM"/>
    </source>
</evidence>